<accession>A0A4R2RJ15</accession>
<dbReference type="Gene3D" id="3.40.50.2300">
    <property type="match status" value="1"/>
</dbReference>
<gene>
    <name evidence="1" type="ORF">EDD57_1519</name>
</gene>
<protein>
    <submittedName>
        <fullName evidence="1">Uncharacterized protein</fullName>
    </submittedName>
</protein>
<organism evidence="1 2">
    <name type="scientific">Baia soyae</name>
    <dbReference type="NCBI Taxonomy" id="1544746"/>
    <lineage>
        <taxon>Bacteria</taxon>
        <taxon>Bacillati</taxon>
        <taxon>Bacillota</taxon>
        <taxon>Bacilli</taxon>
        <taxon>Bacillales</taxon>
        <taxon>Thermoactinomycetaceae</taxon>
        <taxon>Baia</taxon>
    </lineage>
</organism>
<dbReference type="AlphaFoldDB" id="A0A4R2RJ15"/>
<dbReference type="RefSeq" id="WP_131849817.1">
    <property type="nucleotide sequence ID" value="NZ_SLXV01000051.1"/>
</dbReference>
<dbReference type="Proteomes" id="UP000294746">
    <property type="component" value="Unassembled WGS sequence"/>
</dbReference>
<sequence length="76" mass="8566">MLPQLDLYSEFGNTLSIVPEEVVDIQTCDIQKLGVDCIVTTVPLVNMEIPVIQISVIPTRRELDNVKELLDKQEVN</sequence>
<reference evidence="1 2" key="1">
    <citation type="submission" date="2019-03" db="EMBL/GenBank/DDBJ databases">
        <title>Genomic Encyclopedia of Type Strains, Phase IV (KMG-IV): sequencing the most valuable type-strain genomes for metagenomic binning, comparative biology and taxonomic classification.</title>
        <authorList>
            <person name="Goeker M."/>
        </authorList>
    </citation>
    <scope>NUCLEOTIDE SEQUENCE [LARGE SCALE GENOMIC DNA]</scope>
    <source>
        <strain evidence="1 2">DSM 46831</strain>
    </source>
</reference>
<evidence type="ECO:0000313" key="2">
    <source>
        <dbReference type="Proteomes" id="UP000294746"/>
    </source>
</evidence>
<name>A0A4R2RJ15_9BACL</name>
<evidence type="ECO:0000313" key="1">
    <source>
        <dbReference type="EMBL" id="TCP62728.1"/>
    </source>
</evidence>
<keyword evidence="2" id="KW-1185">Reference proteome</keyword>
<dbReference type="EMBL" id="SLXV01000051">
    <property type="protein sequence ID" value="TCP62728.1"/>
    <property type="molecule type" value="Genomic_DNA"/>
</dbReference>
<dbReference type="OrthoDB" id="3175596at2"/>
<proteinExistence type="predicted"/>
<comment type="caution">
    <text evidence="1">The sequence shown here is derived from an EMBL/GenBank/DDBJ whole genome shotgun (WGS) entry which is preliminary data.</text>
</comment>